<name>A0A8J3N8B9_9ACTN</name>
<reference evidence="1" key="1">
    <citation type="submission" date="2021-01" db="EMBL/GenBank/DDBJ databases">
        <title>Whole genome shotgun sequence of Actinocatenispora rupis NBRC 107355.</title>
        <authorList>
            <person name="Komaki H."/>
            <person name="Tamura T."/>
        </authorList>
    </citation>
    <scope>NUCLEOTIDE SEQUENCE</scope>
    <source>
        <strain evidence="1">NBRC 107355</strain>
    </source>
</reference>
<protein>
    <recommendedName>
        <fullName evidence="3">Deazaflavin-dependent oxidoreductase, nitroreductase family</fullName>
    </recommendedName>
</protein>
<sequence length="157" mass="17459">MVDRTWARRGQAALNVLMRAVLATPVLHRVVSHRVLVVEVRGRVSGRRYRIPVGYAPDGDRLLVGTAGTWRRNLPPGRPVTVTVARRRIAADHDQVTDPDRCVPLYRRILAHNPVHGRYAHIRRAADGTPEPGDLRRALARGVAVVVFRPVRTGTPA</sequence>
<accession>A0A8J3N8B9</accession>
<dbReference type="EMBL" id="BOMB01000004">
    <property type="protein sequence ID" value="GID09921.1"/>
    <property type="molecule type" value="Genomic_DNA"/>
</dbReference>
<evidence type="ECO:0000313" key="1">
    <source>
        <dbReference type="EMBL" id="GID09921.1"/>
    </source>
</evidence>
<evidence type="ECO:0000313" key="2">
    <source>
        <dbReference type="Proteomes" id="UP000612808"/>
    </source>
</evidence>
<dbReference type="Proteomes" id="UP000612808">
    <property type="component" value="Unassembled WGS sequence"/>
</dbReference>
<dbReference type="InterPro" id="IPR012349">
    <property type="entry name" value="Split_barrel_FMN-bd"/>
</dbReference>
<dbReference type="AlphaFoldDB" id="A0A8J3N8B9"/>
<evidence type="ECO:0008006" key="3">
    <source>
        <dbReference type="Google" id="ProtNLM"/>
    </source>
</evidence>
<comment type="caution">
    <text evidence="1">The sequence shown here is derived from an EMBL/GenBank/DDBJ whole genome shotgun (WGS) entry which is preliminary data.</text>
</comment>
<dbReference type="Gene3D" id="2.30.110.10">
    <property type="entry name" value="Electron Transport, Fmn-binding Protein, Chain A"/>
    <property type="match status" value="1"/>
</dbReference>
<dbReference type="RefSeq" id="WP_203654973.1">
    <property type="nucleotide sequence ID" value="NZ_BAAAZM010000002.1"/>
</dbReference>
<keyword evidence="2" id="KW-1185">Reference proteome</keyword>
<organism evidence="1 2">
    <name type="scientific">Actinocatenispora rupis</name>
    <dbReference type="NCBI Taxonomy" id="519421"/>
    <lineage>
        <taxon>Bacteria</taxon>
        <taxon>Bacillati</taxon>
        <taxon>Actinomycetota</taxon>
        <taxon>Actinomycetes</taxon>
        <taxon>Micromonosporales</taxon>
        <taxon>Micromonosporaceae</taxon>
        <taxon>Actinocatenispora</taxon>
    </lineage>
</organism>
<proteinExistence type="predicted"/>
<gene>
    <name evidence="1" type="ORF">Aru02nite_08100</name>
</gene>